<protein>
    <submittedName>
        <fullName evidence="1">Uncharacterized protein</fullName>
    </submittedName>
</protein>
<dbReference type="RefSeq" id="YP_011992323.1">
    <property type="nucleotide sequence ID" value="NC_105114.1"/>
</dbReference>
<evidence type="ECO:0000313" key="2">
    <source>
        <dbReference type="Proteomes" id="UP000828574"/>
    </source>
</evidence>
<reference evidence="2" key="1">
    <citation type="journal article" date="2021" name="PLoS Biol.">
        <title>Systematic exploration of Escherichia coli phage-host interactions with the BASEL phage collection.</title>
        <authorList>
            <person name="Maffei E."/>
            <person name="Shaidullina A."/>
            <person name="Burkolter M."/>
            <person name="Heyer Y."/>
            <person name="Estermann F."/>
            <person name="Druelle V."/>
            <person name="Sauer P."/>
            <person name="Willi L."/>
            <person name="Michaelis S."/>
            <person name="Hilbi H."/>
            <person name="Thaler D.S."/>
            <person name="Harms A."/>
        </authorList>
    </citation>
    <scope>NUCLEOTIDE SEQUENCE [LARGE SCALE GENOMIC DNA]</scope>
    <source>
        <strain evidence="2">Bas27</strain>
    </source>
</reference>
<organism evidence="1 2">
    <name type="scientific">Escherichia phage TrudiGerster</name>
    <dbReference type="NCBI Taxonomy" id="2851991"/>
    <lineage>
        <taxon>Viruses</taxon>
        <taxon>Duplodnaviria</taxon>
        <taxon>Heunggongvirae</taxon>
        <taxon>Uroviricota</taxon>
        <taxon>Caudoviricetes</taxon>
        <taxon>Demerecviridae</taxon>
        <taxon>Markadamsvirinae</taxon>
        <taxon>Epseptimavirus</taxon>
        <taxon>Epseptimavirus trudigerster</taxon>
    </lineage>
</organism>
<proteinExistence type="predicted"/>
<accession>A0AAE8B3P2</accession>
<evidence type="ECO:0000313" key="1">
    <source>
        <dbReference type="EMBL" id="QXV85227.1"/>
    </source>
</evidence>
<sequence length="63" mass="7440">MREKLYDATISNEIRTLDKITVEQAENVIKFVEKYDGECFFIRDDIYACCYKSHNFSVTHKGL</sequence>
<gene>
    <name evidence="1" type="ORF">bas27_0188</name>
</gene>
<name>A0AAE8B3P2_9CAUD</name>
<keyword evidence="2" id="KW-1185">Reference proteome</keyword>
<dbReference type="EMBL" id="MZ501108">
    <property type="protein sequence ID" value="QXV85227.1"/>
    <property type="molecule type" value="Genomic_DNA"/>
</dbReference>
<dbReference type="GeneID" id="300968897"/>
<dbReference type="Proteomes" id="UP000828574">
    <property type="component" value="Segment"/>
</dbReference>